<dbReference type="InterPro" id="IPR051233">
    <property type="entry name" value="Desulfoferrodoxin_SOR"/>
</dbReference>
<evidence type="ECO:0000313" key="8">
    <source>
        <dbReference type="Proteomes" id="UP001142078"/>
    </source>
</evidence>
<name>A0A9X2S4P8_9FIRM</name>
<organism evidence="7 8">
    <name type="scientific">Anaerosalibacter massiliensis</name>
    <dbReference type="NCBI Taxonomy" id="1347392"/>
    <lineage>
        <taxon>Bacteria</taxon>
        <taxon>Bacillati</taxon>
        <taxon>Bacillota</taxon>
        <taxon>Tissierellia</taxon>
        <taxon>Tissierellales</taxon>
        <taxon>Sporanaerobacteraceae</taxon>
        <taxon>Anaerosalibacter</taxon>
    </lineage>
</organism>
<dbReference type="InterPro" id="IPR036073">
    <property type="entry name" value="Desulfoferrodoxin_Fe-bd_dom_sf"/>
</dbReference>
<dbReference type="AlphaFoldDB" id="A0A9X2S4P8"/>
<dbReference type="EMBL" id="JANJZL010000003">
    <property type="protein sequence ID" value="MCR2043875.1"/>
    <property type="molecule type" value="Genomic_DNA"/>
</dbReference>
<accession>A0A9X2S4P8</accession>
<evidence type="ECO:0000256" key="2">
    <source>
        <dbReference type="ARBA" id="ARBA00022448"/>
    </source>
</evidence>
<dbReference type="PANTHER" id="PTHR36541">
    <property type="entry name" value="SUPEROXIDE REDUCTASE-RELATED"/>
    <property type="match status" value="1"/>
</dbReference>
<dbReference type="SUPFAM" id="SSF49367">
    <property type="entry name" value="Superoxide reductase-like"/>
    <property type="match status" value="1"/>
</dbReference>
<evidence type="ECO:0000256" key="1">
    <source>
        <dbReference type="ARBA" id="ARBA00005941"/>
    </source>
</evidence>
<dbReference type="Proteomes" id="UP001142078">
    <property type="component" value="Unassembled WGS sequence"/>
</dbReference>
<dbReference type="CDD" id="cd03172">
    <property type="entry name" value="SORL_classII"/>
    <property type="match status" value="1"/>
</dbReference>
<dbReference type="RefSeq" id="WP_042680664.1">
    <property type="nucleotide sequence ID" value="NZ_CABKTM010000020.1"/>
</dbReference>
<keyword evidence="3" id="KW-0479">Metal-binding</keyword>
<protein>
    <submittedName>
        <fullName evidence="7">Class II SORL domain-containing protein</fullName>
    </submittedName>
</protein>
<dbReference type="GO" id="GO:0005506">
    <property type="term" value="F:iron ion binding"/>
    <property type="evidence" value="ECO:0007669"/>
    <property type="project" value="InterPro"/>
</dbReference>
<sequence length="125" mass="14066">MKTIGTMLQSGDWKGEKHVPVIHVPEKVKKGEAFEVKVLIGEEIPHPNTLEHHISWIRVYFHPEGAKFPIEIGSSEFSAHGEGEVFNEPYLTLKVKVDKPGTIHAVSYCNIHGLWENSEELNVEG</sequence>
<evidence type="ECO:0000256" key="4">
    <source>
        <dbReference type="ARBA" id="ARBA00022982"/>
    </source>
</evidence>
<dbReference type="Gene3D" id="2.60.40.730">
    <property type="entry name" value="SOR catalytic domain"/>
    <property type="match status" value="1"/>
</dbReference>
<keyword evidence="2" id="KW-0813">Transport</keyword>
<comment type="similarity">
    <text evidence="1">Belongs to the desulfoferrodoxin family.</text>
</comment>
<evidence type="ECO:0000259" key="6">
    <source>
        <dbReference type="Pfam" id="PF01880"/>
    </source>
</evidence>
<gene>
    <name evidence="7" type="ORF">NSA23_07045</name>
</gene>
<proteinExistence type="inferred from homology"/>
<evidence type="ECO:0000256" key="3">
    <source>
        <dbReference type="ARBA" id="ARBA00022723"/>
    </source>
</evidence>
<dbReference type="OrthoDB" id="9814936at2"/>
<evidence type="ECO:0000256" key="5">
    <source>
        <dbReference type="ARBA" id="ARBA00023004"/>
    </source>
</evidence>
<feature type="domain" description="Desulfoferrodoxin ferrous iron-binding" evidence="6">
    <location>
        <begin position="11"/>
        <end position="117"/>
    </location>
</feature>
<dbReference type="Pfam" id="PF01880">
    <property type="entry name" value="Desulfoferrodox"/>
    <property type="match status" value="1"/>
</dbReference>
<dbReference type="NCBIfam" id="TIGR00332">
    <property type="entry name" value="neela_ferrous"/>
    <property type="match status" value="1"/>
</dbReference>
<dbReference type="PANTHER" id="PTHR36541:SF1">
    <property type="entry name" value="SUPEROXIDE REDUCTASE-RELATED"/>
    <property type="match status" value="1"/>
</dbReference>
<reference evidence="7" key="1">
    <citation type="submission" date="2022-07" db="EMBL/GenBank/DDBJ databases">
        <title>Enhanced cultured diversity of the mouse gut microbiota enables custom-made synthetic communities.</title>
        <authorList>
            <person name="Afrizal A."/>
        </authorList>
    </citation>
    <scope>NUCLEOTIDE SEQUENCE</scope>
    <source>
        <strain evidence="7">DSM 29482</strain>
    </source>
</reference>
<keyword evidence="4" id="KW-0249">Electron transport</keyword>
<dbReference type="InterPro" id="IPR002742">
    <property type="entry name" value="Desulfoferrodoxin_Fe-bd_dom"/>
</dbReference>
<dbReference type="GO" id="GO:0016491">
    <property type="term" value="F:oxidoreductase activity"/>
    <property type="evidence" value="ECO:0007669"/>
    <property type="project" value="InterPro"/>
</dbReference>
<evidence type="ECO:0000313" key="7">
    <source>
        <dbReference type="EMBL" id="MCR2043875.1"/>
    </source>
</evidence>
<keyword evidence="8" id="KW-1185">Reference proteome</keyword>
<comment type="caution">
    <text evidence="7">The sequence shown here is derived from an EMBL/GenBank/DDBJ whole genome shotgun (WGS) entry which is preliminary data.</text>
</comment>
<keyword evidence="5" id="KW-0408">Iron</keyword>